<keyword evidence="2" id="KW-1185">Reference proteome</keyword>
<organism evidence="1 2">
    <name type="scientific">Corchorus olitorius</name>
    <dbReference type="NCBI Taxonomy" id="93759"/>
    <lineage>
        <taxon>Eukaryota</taxon>
        <taxon>Viridiplantae</taxon>
        <taxon>Streptophyta</taxon>
        <taxon>Embryophyta</taxon>
        <taxon>Tracheophyta</taxon>
        <taxon>Spermatophyta</taxon>
        <taxon>Magnoliopsida</taxon>
        <taxon>eudicotyledons</taxon>
        <taxon>Gunneridae</taxon>
        <taxon>Pentapetalae</taxon>
        <taxon>rosids</taxon>
        <taxon>malvids</taxon>
        <taxon>Malvales</taxon>
        <taxon>Malvaceae</taxon>
        <taxon>Grewioideae</taxon>
        <taxon>Apeibeae</taxon>
        <taxon>Corchorus</taxon>
    </lineage>
</organism>
<accession>A0A1R3FZM6</accession>
<evidence type="ECO:0000313" key="1">
    <source>
        <dbReference type="EMBL" id="OMO51275.1"/>
    </source>
</evidence>
<reference evidence="2" key="1">
    <citation type="submission" date="2013-09" db="EMBL/GenBank/DDBJ databases">
        <title>Corchorus olitorius genome sequencing.</title>
        <authorList>
            <person name="Alam M."/>
            <person name="Haque M.S."/>
            <person name="Islam M.S."/>
            <person name="Emdad E.M."/>
            <person name="Islam M.M."/>
            <person name="Ahmed B."/>
            <person name="Halim A."/>
            <person name="Hossen Q.M.M."/>
            <person name="Hossain M.Z."/>
            <person name="Ahmed R."/>
            <person name="Khan M.M."/>
            <person name="Islam R."/>
            <person name="Rashid M.M."/>
            <person name="Khan S.A."/>
            <person name="Rahman M.S."/>
            <person name="Alam M."/>
            <person name="Yahiya A.S."/>
            <person name="Khan M.S."/>
            <person name="Azam M.S."/>
            <person name="Haque T."/>
            <person name="Lashkar M.Z.H."/>
            <person name="Akhand A.I."/>
            <person name="Morshed G."/>
            <person name="Roy S."/>
            <person name="Uddin K.S."/>
            <person name="Rabeya T."/>
            <person name="Hossain A.S."/>
            <person name="Chowdhury A."/>
            <person name="Snigdha A.R."/>
            <person name="Mortoza M.S."/>
            <person name="Matin S.A."/>
            <person name="Hoque S.M.E."/>
            <person name="Islam M.K."/>
            <person name="Roy D.K."/>
            <person name="Haider R."/>
            <person name="Moosa M.M."/>
            <person name="Elias S.M."/>
            <person name="Hasan A.M."/>
            <person name="Jahan S."/>
            <person name="Shafiuddin M."/>
            <person name="Mahmood N."/>
            <person name="Shommy N.S."/>
        </authorList>
    </citation>
    <scope>NUCLEOTIDE SEQUENCE [LARGE SCALE GENOMIC DNA]</scope>
    <source>
        <strain evidence="2">cv. O-4</strain>
    </source>
</reference>
<proteinExistence type="predicted"/>
<sequence length="88" mass="10136">MVCLHFNLGCSGLGFNLCLRSPLGRLEEGFVGVRRRDLGVYMAFGVFVSEAWEEERRHFGAVWRRRKAPVSGIREVYGGFIKERKMKL</sequence>
<dbReference type="EMBL" id="AWUE01024237">
    <property type="protein sequence ID" value="OMO51275.1"/>
    <property type="molecule type" value="Genomic_DNA"/>
</dbReference>
<dbReference type="AlphaFoldDB" id="A0A1R3FZM6"/>
<comment type="caution">
    <text evidence="1">The sequence shown here is derived from an EMBL/GenBank/DDBJ whole genome shotgun (WGS) entry which is preliminary data.</text>
</comment>
<evidence type="ECO:0000313" key="2">
    <source>
        <dbReference type="Proteomes" id="UP000187203"/>
    </source>
</evidence>
<dbReference type="Proteomes" id="UP000187203">
    <property type="component" value="Unassembled WGS sequence"/>
</dbReference>
<protein>
    <submittedName>
        <fullName evidence="1">Uncharacterized protein</fullName>
    </submittedName>
</protein>
<gene>
    <name evidence="1" type="ORF">COLO4_37743</name>
</gene>
<name>A0A1R3FZM6_9ROSI</name>